<name>A0A955HZ13_9BACT</name>
<dbReference type="Proteomes" id="UP000748332">
    <property type="component" value="Unassembled WGS sequence"/>
</dbReference>
<reference evidence="1" key="1">
    <citation type="submission" date="2020-04" db="EMBL/GenBank/DDBJ databases">
        <authorList>
            <person name="Zhang T."/>
        </authorList>
    </citation>
    <scope>NUCLEOTIDE SEQUENCE</scope>
    <source>
        <strain evidence="1">HKST-UBA16</strain>
    </source>
</reference>
<sequence length="155" mass="18511">MRDNNYLLERMYSIWEEYFADIPRKNLVLIKFGKYSKRRLGSIKWADTRTKVKTLYINHLDEHAIQDDKRISLITITRYFQNDVVPAEVIDATIGHELVHYAHGFHSPLRKLYKHPHRGGIVDKEMAKRGMENLLEFSEEWLKRNWVKTIRTVGK</sequence>
<protein>
    <submittedName>
        <fullName evidence="1">Uncharacterized protein</fullName>
    </submittedName>
</protein>
<comment type="caution">
    <text evidence="1">The sequence shown here is derived from an EMBL/GenBank/DDBJ whole genome shotgun (WGS) entry which is preliminary data.</text>
</comment>
<evidence type="ECO:0000313" key="2">
    <source>
        <dbReference type="Proteomes" id="UP000748332"/>
    </source>
</evidence>
<reference evidence="1" key="2">
    <citation type="journal article" date="2021" name="Microbiome">
        <title>Successional dynamics and alternative stable states in a saline activated sludge microbial community over 9 years.</title>
        <authorList>
            <person name="Wang Y."/>
            <person name="Ye J."/>
            <person name="Ju F."/>
            <person name="Liu L."/>
            <person name="Boyd J.A."/>
            <person name="Deng Y."/>
            <person name="Parks D.H."/>
            <person name="Jiang X."/>
            <person name="Yin X."/>
            <person name="Woodcroft B.J."/>
            <person name="Tyson G.W."/>
            <person name="Hugenholtz P."/>
            <person name="Polz M.F."/>
            <person name="Zhang T."/>
        </authorList>
    </citation>
    <scope>NUCLEOTIDE SEQUENCE</scope>
    <source>
        <strain evidence="1">HKST-UBA16</strain>
    </source>
</reference>
<proteinExistence type="predicted"/>
<dbReference type="AlphaFoldDB" id="A0A955HZ13"/>
<accession>A0A955HZ13</accession>
<evidence type="ECO:0000313" key="1">
    <source>
        <dbReference type="EMBL" id="MCA9374772.1"/>
    </source>
</evidence>
<dbReference type="EMBL" id="JAGQLM010000017">
    <property type="protein sequence ID" value="MCA9374772.1"/>
    <property type="molecule type" value="Genomic_DNA"/>
</dbReference>
<gene>
    <name evidence="1" type="ORF">KC622_00410</name>
</gene>
<organism evidence="1 2">
    <name type="scientific">Candidatus Dojkabacteria bacterium</name>
    <dbReference type="NCBI Taxonomy" id="2099670"/>
    <lineage>
        <taxon>Bacteria</taxon>
        <taxon>Candidatus Dojkabacteria</taxon>
    </lineage>
</organism>